<feature type="domain" description="MOSC" evidence="2">
    <location>
        <begin position="206"/>
        <end position="369"/>
    </location>
</feature>
<keyword evidence="1" id="KW-0812">Transmembrane</keyword>
<evidence type="ECO:0000259" key="2">
    <source>
        <dbReference type="PROSITE" id="PS51340"/>
    </source>
</evidence>
<name>A0A9P6CRG7_9AGAR</name>
<feature type="transmembrane region" description="Helical" evidence="1">
    <location>
        <begin position="6"/>
        <end position="22"/>
    </location>
</feature>
<keyword evidence="4" id="KW-1185">Reference proteome</keyword>
<comment type="caution">
    <text evidence="3">The sequence shown here is derived from an EMBL/GenBank/DDBJ whole genome shotgun (WGS) entry which is preliminary data.</text>
</comment>
<dbReference type="Proteomes" id="UP000807353">
    <property type="component" value="Unassembled WGS sequence"/>
</dbReference>
<dbReference type="SUPFAM" id="SSF141673">
    <property type="entry name" value="MOSC N-terminal domain-like"/>
    <property type="match status" value="1"/>
</dbReference>
<dbReference type="SUPFAM" id="SSF50800">
    <property type="entry name" value="PK beta-barrel domain-like"/>
    <property type="match status" value="1"/>
</dbReference>
<dbReference type="Pfam" id="PF03473">
    <property type="entry name" value="MOSC"/>
    <property type="match status" value="1"/>
</dbReference>
<proteinExistence type="predicted"/>
<dbReference type="GO" id="GO:0003824">
    <property type="term" value="F:catalytic activity"/>
    <property type="evidence" value="ECO:0007669"/>
    <property type="project" value="InterPro"/>
</dbReference>
<gene>
    <name evidence="3" type="ORF">BDZ94DRAFT_1206201</name>
</gene>
<protein>
    <submittedName>
        <fullName evidence="3">MOSC N-terminal beta barrel domain-containing protein</fullName>
    </submittedName>
</protein>
<evidence type="ECO:0000313" key="4">
    <source>
        <dbReference type="Proteomes" id="UP000807353"/>
    </source>
</evidence>
<evidence type="ECO:0000256" key="1">
    <source>
        <dbReference type="SAM" id="Phobius"/>
    </source>
</evidence>
<dbReference type="EMBL" id="MU150229">
    <property type="protein sequence ID" value="KAF9469583.1"/>
    <property type="molecule type" value="Genomic_DNA"/>
</dbReference>
<dbReference type="GO" id="GO:0030170">
    <property type="term" value="F:pyridoxal phosphate binding"/>
    <property type="evidence" value="ECO:0007669"/>
    <property type="project" value="InterPro"/>
</dbReference>
<evidence type="ECO:0000313" key="3">
    <source>
        <dbReference type="EMBL" id="KAF9469583.1"/>
    </source>
</evidence>
<reference evidence="3" key="1">
    <citation type="submission" date="2020-11" db="EMBL/GenBank/DDBJ databases">
        <authorList>
            <consortium name="DOE Joint Genome Institute"/>
            <person name="Ahrendt S."/>
            <person name="Riley R."/>
            <person name="Andreopoulos W."/>
            <person name="Labutti K."/>
            <person name="Pangilinan J."/>
            <person name="Ruiz-Duenas F.J."/>
            <person name="Barrasa J.M."/>
            <person name="Sanchez-Garcia M."/>
            <person name="Camarero S."/>
            <person name="Miyauchi S."/>
            <person name="Serrano A."/>
            <person name="Linde D."/>
            <person name="Babiker R."/>
            <person name="Drula E."/>
            <person name="Ayuso-Fernandez I."/>
            <person name="Pacheco R."/>
            <person name="Padilla G."/>
            <person name="Ferreira P."/>
            <person name="Barriuso J."/>
            <person name="Kellner H."/>
            <person name="Castanera R."/>
            <person name="Alfaro M."/>
            <person name="Ramirez L."/>
            <person name="Pisabarro A.G."/>
            <person name="Kuo A."/>
            <person name="Tritt A."/>
            <person name="Lipzen A."/>
            <person name="He G."/>
            <person name="Yan M."/>
            <person name="Ng V."/>
            <person name="Cullen D."/>
            <person name="Martin F."/>
            <person name="Rosso M.-N."/>
            <person name="Henrissat B."/>
            <person name="Hibbett D."/>
            <person name="Martinez A.T."/>
            <person name="Grigoriev I.V."/>
        </authorList>
    </citation>
    <scope>NUCLEOTIDE SEQUENCE</scope>
    <source>
        <strain evidence="3">CBS 247.69</strain>
    </source>
</reference>
<dbReference type="InterPro" id="IPR011037">
    <property type="entry name" value="Pyrv_Knase-like_insert_dom_sf"/>
</dbReference>
<dbReference type="PROSITE" id="PS51340">
    <property type="entry name" value="MOSC"/>
    <property type="match status" value="1"/>
</dbReference>
<organism evidence="3 4">
    <name type="scientific">Collybia nuda</name>
    <dbReference type="NCBI Taxonomy" id="64659"/>
    <lineage>
        <taxon>Eukaryota</taxon>
        <taxon>Fungi</taxon>
        <taxon>Dikarya</taxon>
        <taxon>Basidiomycota</taxon>
        <taxon>Agaricomycotina</taxon>
        <taxon>Agaricomycetes</taxon>
        <taxon>Agaricomycetidae</taxon>
        <taxon>Agaricales</taxon>
        <taxon>Tricholomatineae</taxon>
        <taxon>Clitocybaceae</taxon>
        <taxon>Collybia</taxon>
    </lineage>
</organism>
<dbReference type="InterPro" id="IPR005303">
    <property type="entry name" value="MOCOS_middle"/>
</dbReference>
<dbReference type="Pfam" id="PF03476">
    <property type="entry name" value="MOSC_N"/>
    <property type="match status" value="1"/>
</dbReference>
<accession>A0A9P6CRG7</accession>
<dbReference type="PANTHER" id="PTHR14237:SF19">
    <property type="entry name" value="MITOCHONDRIAL AMIDOXIME REDUCING COMPONENT 1"/>
    <property type="match status" value="1"/>
</dbReference>
<keyword evidence="1" id="KW-0472">Membrane</keyword>
<dbReference type="AlphaFoldDB" id="A0A9P6CRG7"/>
<dbReference type="GO" id="GO:0030151">
    <property type="term" value="F:molybdenum ion binding"/>
    <property type="evidence" value="ECO:0007669"/>
    <property type="project" value="InterPro"/>
</dbReference>
<dbReference type="OrthoDB" id="17255at2759"/>
<sequence length="377" mass="41777">MNKQGVPIAAAALAAFLVFLYNRRSGSKKGAAPQASTDTKDSGIVRAKFFYPKPKDGAVRVSELYIHPIKSCRGTPVETAKYNIEGFEHDRQWCIMDVAANRIITAREFPKMVLIVPRIEFDTTAPHKGLIHVTFPENSDCTPFTIPLQPTKDILSNWEILENVTLWPTHDPLDGYIGRSLSGPADTPSTVLSKYFGKSVHLIYKGPRARPIDTTPDFPNLKATAWFQDMYPMMVLSEESMADVNQETKGRVGMQGITESWKEDNVVIRRFRPNVIFSGGGSFAEDNWETIRIGSKGAPNITLVSKCARCLLPNVSPDTGEADKAVPYKVLMKFRTGLDPANKLSPCVGCNGVPDREGVIKVGDVVYVQKMWEEPQA</sequence>
<dbReference type="PANTHER" id="PTHR14237">
    <property type="entry name" value="MOLYBDOPTERIN COFACTOR SULFURASE MOSC"/>
    <property type="match status" value="1"/>
</dbReference>
<keyword evidence="1" id="KW-1133">Transmembrane helix</keyword>
<dbReference type="InterPro" id="IPR005302">
    <property type="entry name" value="MoCF_Sase_C"/>
</dbReference>